<feature type="region of interest" description="Disordered" evidence="1">
    <location>
        <begin position="74"/>
        <end position="98"/>
    </location>
</feature>
<gene>
    <name evidence="2" type="ORF">FXF69_27775</name>
</gene>
<protein>
    <submittedName>
        <fullName evidence="2">Uncharacterized protein</fullName>
    </submittedName>
</protein>
<name>A0A5D0NGQ3_9ACTN</name>
<proteinExistence type="predicted"/>
<reference evidence="2 3" key="1">
    <citation type="submission" date="2019-08" db="EMBL/GenBank/DDBJ databases">
        <title>Actinomadura sp. nov. CYP1-5 isolated from mountain soil.</title>
        <authorList>
            <person name="Songsumanus A."/>
            <person name="Kuncharoen N."/>
            <person name="Kudo T."/>
            <person name="Yuki M."/>
            <person name="Igarashi Y."/>
            <person name="Tanasupawat S."/>
        </authorList>
    </citation>
    <scope>NUCLEOTIDE SEQUENCE [LARGE SCALE GENOMIC DNA]</scope>
    <source>
        <strain evidence="2 3">JCM 14158</strain>
    </source>
</reference>
<evidence type="ECO:0000313" key="2">
    <source>
        <dbReference type="EMBL" id="TYB43587.1"/>
    </source>
</evidence>
<dbReference type="Proteomes" id="UP000323380">
    <property type="component" value="Unassembled WGS sequence"/>
</dbReference>
<evidence type="ECO:0000313" key="3">
    <source>
        <dbReference type="Proteomes" id="UP000323380"/>
    </source>
</evidence>
<dbReference type="EMBL" id="VSFG01000006">
    <property type="protein sequence ID" value="TYB43587.1"/>
    <property type="molecule type" value="Genomic_DNA"/>
</dbReference>
<dbReference type="RefSeq" id="WP_067884741.1">
    <property type="nucleotide sequence ID" value="NZ_VSFG01000006.1"/>
</dbReference>
<organism evidence="2 3">
    <name type="scientific">Actinomadura chibensis</name>
    <dbReference type="NCBI Taxonomy" id="392828"/>
    <lineage>
        <taxon>Bacteria</taxon>
        <taxon>Bacillati</taxon>
        <taxon>Actinomycetota</taxon>
        <taxon>Actinomycetes</taxon>
        <taxon>Streptosporangiales</taxon>
        <taxon>Thermomonosporaceae</taxon>
        <taxon>Actinomadura</taxon>
    </lineage>
</organism>
<sequence>MHDQDRCQGPQPGCAQLPTLEITLGRLSDRSLLAPLHVCSQCGACLLTVHGVWPEGAPSPFRVVLMRLLQQPVPGPRRGRYPARPSRPAPAPEDAVSA</sequence>
<accession>A0A5D0NGQ3</accession>
<keyword evidence="3" id="KW-1185">Reference proteome</keyword>
<dbReference type="AlphaFoldDB" id="A0A5D0NGQ3"/>
<evidence type="ECO:0000256" key="1">
    <source>
        <dbReference type="SAM" id="MobiDB-lite"/>
    </source>
</evidence>
<comment type="caution">
    <text evidence="2">The sequence shown here is derived from an EMBL/GenBank/DDBJ whole genome shotgun (WGS) entry which is preliminary data.</text>
</comment>